<reference evidence="1" key="1">
    <citation type="submission" date="2014-09" db="EMBL/GenBank/DDBJ databases">
        <authorList>
            <person name="Magalhaes I.L.F."/>
            <person name="Oliveira U."/>
            <person name="Santos F.R."/>
            <person name="Vidigal T.H.D.A."/>
            <person name="Brescovit A.D."/>
            <person name="Santos A.J."/>
        </authorList>
    </citation>
    <scope>NUCLEOTIDE SEQUENCE</scope>
    <source>
        <tissue evidence="1">Shoot tissue taken approximately 20 cm above the soil surface</tissue>
    </source>
</reference>
<sequence length="49" mass="5554">MVENIENETINQHLQAVDQPKSSTNNCEIMDRVLLCIICSWISYANSAN</sequence>
<accession>A0A0A8YM81</accession>
<organism evidence="1">
    <name type="scientific">Arundo donax</name>
    <name type="common">Giant reed</name>
    <name type="synonym">Donax arundinaceus</name>
    <dbReference type="NCBI Taxonomy" id="35708"/>
    <lineage>
        <taxon>Eukaryota</taxon>
        <taxon>Viridiplantae</taxon>
        <taxon>Streptophyta</taxon>
        <taxon>Embryophyta</taxon>
        <taxon>Tracheophyta</taxon>
        <taxon>Spermatophyta</taxon>
        <taxon>Magnoliopsida</taxon>
        <taxon>Liliopsida</taxon>
        <taxon>Poales</taxon>
        <taxon>Poaceae</taxon>
        <taxon>PACMAD clade</taxon>
        <taxon>Arundinoideae</taxon>
        <taxon>Arundineae</taxon>
        <taxon>Arundo</taxon>
    </lineage>
</organism>
<name>A0A0A8YM81_ARUDO</name>
<dbReference type="EMBL" id="GBRH01271730">
    <property type="protein sequence ID" value="JAD26165.1"/>
    <property type="molecule type" value="Transcribed_RNA"/>
</dbReference>
<evidence type="ECO:0000313" key="1">
    <source>
        <dbReference type="EMBL" id="JAD26165.1"/>
    </source>
</evidence>
<protein>
    <submittedName>
        <fullName evidence="1">Uncharacterized protein</fullName>
    </submittedName>
</protein>
<reference evidence="1" key="2">
    <citation type="journal article" date="2015" name="Data Brief">
        <title>Shoot transcriptome of the giant reed, Arundo donax.</title>
        <authorList>
            <person name="Barrero R.A."/>
            <person name="Guerrero F.D."/>
            <person name="Moolhuijzen P."/>
            <person name="Goolsby J.A."/>
            <person name="Tidwell J."/>
            <person name="Bellgard S.E."/>
            <person name="Bellgard M.I."/>
        </authorList>
    </citation>
    <scope>NUCLEOTIDE SEQUENCE</scope>
    <source>
        <tissue evidence="1">Shoot tissue taken approximately 20 cm above the soil surface</tissue>
    </source>
</reference>
<dbReference type="AlphaFoldDB" id="A0A0A8YM81"/>
<proteinExistence type="predicted"/>